<feature type="compositionally biased region" description="Low complexity" evidence="1">
    <location>
        <begin position="306"/>
        <end position="317"/>
    </location>
</feature>
<name>A0A9Q9EMI0_9PEZI</name>
<organism evidence="2 3">
    <name type="scientific">Septoria linicola</name>
    <dbReference type="NCBI Taxonomy" id="215465"/>
    <lineage>
        <taxon>Eukaryota</taxon>
        <taxon>Fungi</taxon>
        <taxon>Dikarya</taxon>
        <taxon>Ascomycota</taxon>
        <taxon>Pezizomycotina</taxon>
        <taxon>Dothideomycetes</taxon>
        <taxon>Dothideomycetidae</taxon>
        <taxon>Mycosphaerellales</taxon>
        <taxon>Mycosphaerellaceae</taxon>
        <taxon>Septoria</taxon>
    </lineage>
</organism>
<feature type="compositionally biased region" description="Basic and acidic residues" evidence="1">
    <location>
        <begin position="165"/>
        <end position="175"/>
    </location>
</feature>
<protein>
    <submittedName>
        <fullName evidence="2">Uncharacterized protein</fullName>
    </submittedName>
</protein>
<proteinExistence type="predicted"/>
<feature type="compositionally biased region" description="Polar residues" evidence="1">
    <location>
        <begin position="384"/>
        <end position="393"/>
    </location>
</feature>
<feature type="region of interest" description="Disordered" evidence="1">
    <location>
        <begin position="341"/>
        <end position="407"/>
    </location>
</feature>
<feature type="compositionally biased region" description="Basic and acidic residues" evidence="1">
    <location>
        <begin position="45"/>
        <end position="54"/>
    </location>
</feature>
<feature type="compositionally biased region" description="Polar residues" evidence="1">
    <location>
        <begin position="56"/>
        <end position="66"/>
    </location>
</feature>
<feature type="compositionally biased region" description="Polar residues" evidence="1">
    <location>
        <begin position="87"/>
        <end position="107"/>
    </location>
</feature>
<accession>A0A9Q9EMI0</accession>
<dbReference type="EMBL" id="CP099423">
    <property type="protein sequence ID" value="USW54468.1"/>
    <property type="molecule type" value="Genomic_DNA"/>
</dbReference>
<dbReference type="AlphaFoldDB" id="A0A9Q9EMI0"/>
<dbReference type="Proteomes" id="UP001056384">
    <property type="component" value="Chromosome 6"/>
</dbReference>
<sequence>MCVIENKTYIYTDQHRETVRKQYRCHNAPSQGLCKYVEERNTEAARVVERRPDSGRPSSMSQTITTADGREYRYFPLSRRSSKRSSTGKASDSGRQSPIDSLVSSSPPHAPKYRTVRPPAPSPPPTRSTRRVSFHEPDITSRQQALDGTAVYSGPPSLSMPRAAINERHSLDRRSSISSLTNEVDDTELPQRRSSMKRDRRPSELDLSFSSKDATTSSQSSPGLSELPRIYREPPDSGWTEAKQRAQRDASYDDDERQARLVRDRLAATDQRQSARETRYSARKYSEDLSREPSLERKASQRRRTAAALAGGSAAASRQQDIDRESERRYQAELAQLEREKIEAADRRRRTQYQESPRTPPSARTYTYTPSSPASSQRPRISARTMTYTSSPAQLARPSRYGTPIVHQPNPPRDLLAEQGERVIAREQARANEEARIMTERLNSTRIYDEAYEDGL</sequence>
<evidence type="ECO:0000256" key="1">
    <source>
        <dbReference type="SAM" id="MobiDB-lite"/>
    </source>
</evidence>
<feature type="compositionally biased region" description="Low complexity" evidence="1">
    <location>
        <begin position="208"/>
        <end position="221"/>
    </location>
</feature>
<evidence type="ECO:0000313" key="2">
    <source>
        <dbReference type="EMBL" id="USW54468.1"/>
    </source>
</evidence>
<gene>
    <name evidence="2" type="ORF">Slin15195_G077870</name>
</gene>
<keyword evidence="3" id="KW-1185">Reference proteome</keyword>
<evidence type="ECO:0000313" key="3">
    <source>
        <dbReference type="Proteomes" id="UP001056384"/>
    </source>
</evidence>
<feature type="compositionally biased region" description="Low complexity" evidence="1">
    <location>
        <begin position="365"/>
        <end position="376"/>
    </location>
</feature>
<feature type="region of interest" description="Disordered" evidence="1">
    <location>
        <begin position="45"/>
        <end position="327"/>
    </location>
</feature>
<feature type="compositionally biased region" description="Basic and acidic residues" evidence="1">
    <location>
        <begin position="242"/>
        <end position="299"/>
    </location>
</feature>
<reference evidence="2" key="1">
    <citation type="submission" date="2022-06" db="EMBL/GenBank/DDBJ databases">
        <title>Complete genome sequences of two strains of the flax pathogen Septoria linicola.</title>
        <authorList>
            <person name="Lapalu N."/>
            <person name="Simon A."/>
            <person name="Demenou B."/>
            <person name="Paumier D."/>
            <person name="Guillot M.-P."/>
            <person name="Gout L."/>
            <person name="Valade R."/>
        </authorList>
    </citation>
    <scope>NUCLEOTIDE SEQUENCE</scope>
    <source>
        <strain evidence="2">SE15195</strain>
    </source>
</reference>